<dbReference type="EMBL" id="FOFR01000002">
    <property type="protein sequence ID" value="SEQ33132.1"/>
    <property type="molecule type" value="Genomic_DNA"/>
</dbReference>
<evidence type="ECO:0000313" key="3">
    <source>
        <dbReference type="Proteomes" id="UP000199352"/>
    </source>
</evidence>
<sequence length="145" mass="15537">MSEKAGRALTAVVLWVLGGFVALVFGGAIWWVVASSDSAERGRQDARASIVMTMNRTNADLREAIGDGELSEADVSLASGHPQELRSVRRDSDRVVITTSIEGRGPGWFGSTSVTQCAEYEITLPITAQTSVRQREVDSCPPTPS</sequence>
<feature type="transmembrane region" description="Helical" evidence="1">
    <location>
        <begin position="12"/>
        <end position="33"/>
    </location>
</feature>
<organism evidence="2 3">
    <name type="scientific">Lentzea xinjiangensis</name>
    <dbReference type="NCBI Taxonomy" id="402600"/>
    <lineage>
        <taxon>Bacteria</taxon>
        <taxon>Bacillati</taxon>
        <taxon>Actinomycetota</taxon>
        <taxon>Actinomycetes</taxon>
        <taxon>Pseudonocardiales</taxon>
        <taxon>Pseudonocardiaceae</taxon>
        <taxon>Lentzea</taxon>
    </lineage>
</organism>
<dbReference type="STRING" id="402600.SAMN05216188_102790"/>
<dbReference type="RefSeq" id="WP_143116017.1">
    <property type="nucleotide sequence ID" value="NZ_FOFR01000002.1"/>
</dbReference>
<keyword evidence="1" id="KW-0812">Transmembrane</keyword>
<dbReference type="Proteomes" id="UP000199352">
    <property type="component" value="Unassembled WGS sequence"/>
</dbReference>
<gene>
    <name evidence="2" type="ORF">SAMN05216188_102790</name>
</gene>
<evidence type="ECO:0000313" key="2">
    <source>
        <dbReference type="EMBL" id="SEQ33132.1"/>
    </source>
</evidence>
<keyword evidence="1" id="KW-0472">Membrane</keyword>
<accession>A0A1H9F5C7</accession>
<evidence type="ECO:0000256" key="1">
    <source>
        <dbReference type="SAM" id="Phobius"/>
    </source>
</evidence>
<protein>
    <submittedName>
        <fullName evidence="2">Uncharacterized protein</fullName>
    </submittedName>
</protein>
<keyword evidence="3" id="KW-1185">Reference proteome</keyword>
<name>A0A1H9F5C7_9PSEU</name>
<keyword evidence="1" id="KW-1133">Transmembrane helix</keyword>
<reference evidence="3" key="1">
    <citation type="submission" date="2016-10" db="EMBL/GenBank/DDBJ databases">
        <authorList>
            <person name="Varghese N."/>
            <person name="Submissions S."/>
        </authorList>
    </citation>
    <scope>NUCLEOTIDE SEQUENCE [LARGE SCALE GENOMIC DNA]</scope>
    <source>
        <strain evidence="3">CGMCC 4.3525</strain>
    </source>
</reference>
<dbReference type="AlphaFoldDB" id="A0A1H9F5C7"/>
<proteinExistence type="predicted"/>